<evidence type="ECO:0000313" key="1">
    <source>
        <dbReference type="EMBL" id="CUT17960.1"/>
    </source>
</evidence>
<gene>
    <name evidence="1" type="ORF">Ark11_1147</name>
</gene>
<accession>A0A0S4M731</accession>
<dbReference type="Proteomes" id="UP000198651">
    <property type="component" value="Chromosome I"/>
</dbReference>
<reference evidence="2" key="1">
    <citation type="submission" date="2015-11" db="EMBL/GenBank/DDBJ databases">
        <authorList>
            <person name="Seth-Smith H.M.B."/>
        </authorList>
    </citation>
    <scope>NUCLEOTIDE SEQUENCE [LARGE SCALE GENOMIC DNA]</scope>
    <source>
        <strain evidence="2">2013Ark11</strain>
    </source>
</reference>
<name>A0A0S4M731_9BURK</name>
<proteinExistence type="predicted"/>
<protein>
    <submittedName>
        <fullName evidence="1">Uncharacterized protein</fullName>
    </submittedName>
</protein>
<organism evidence="1 2">
    <name type="scientific">Candidatus Ichthyocystis hellenicum</name>
    <dbReference type="NCBI Taxonomy" id="1561003"/>
    <lineage>
        <taxon>Bacteria</taxon>
        <taxon>Pseudomonadati</taxon>
        <taxon>Pseudomonadota</taxon>
        <taxon>Betaproteobacteria</taxon>
        <taxon>Burkholderiales</taxon>
        <taxon>Candidatus Ichthyocystis</taxon>
    </lineage>
</organism>
<keyword evidence="2" id="KW-1185">Reference proteome</keyword>
<evidence type="ECO:0000313" key="2">
    <source>
        <dbReference type="Proteomes" id="UP000198651"/>
    </source>
</evidence>
<dbReference type="RefSeq" id="WP_092343475.1">
    <property type="nucleotide sequence ID" value="NZ_LN906597.1"/>
</dbReference>
<sequence length="405" mass="46744">MDSIRNSTSNEKREVDDNNQDVVIQINTDVGIIGGSKDPCRAFHCVRGINVSLGTTQVDPELADSASIADIVHSIEDNNLSKYLSSMNDFTAKFMYKSLQYVRALRFYPHHDGIGPLPAGDAYIDYGQYLRSRYVNEFVAGPSDHNAYEHIAHHSLSEPTDDIRKLYGRLQYMCDYFKYYVLESQFECLPFITKKHEEEYTPLLNAISEERKNEQPINVGFDVEEVSLTAKNISNYEKLIIYVGNECLDIVKRKIPSLRVKDVKSLKIEYLESSNRDTLIKSLMEYYLLITDKFESIADLNFEYRDKFLSEKNVLPVPREVAEVVHEEIETGRPTSNYHASKVDHFFCDDKRCMCLSTNSESRYVTGIDHNMSTFTLSLIRKHVMEEVVNRMKRYIMSLNTESIT</sequence>
<dbReference type="AlphaFoldDB" id="A0A0S4M731"/>
<dbReference type="EMBL" id="LN906597">
    <property type="protein sequence ID" value="CUT17960.1"/>
    <property type="molecule type" value="Genomic_DNA"/>
</dbReference>